<reference evidence="3" key="1">
    <citation type="journal article" date="2019" name="Int. J. Syst. Evol. Microbiol.">
        <title>The Global Catalogue of Microorganisms (GCM) 10K type strain sequencing project: providing services to taxonomists for standard genome sequencing and annotation.</title>
        <authorList>
            <consortium name="The Broad Institute Genomics Platform"/>
            <consortium name="The Broad Institute Genome Sequencing Center for Infectious Disease"/>
            <person name="Wu L."/>
            <person name="Ma J."/>
        </authorList>
    </citation>
    <scope>NUCLEOTIDE SEQUENCE [LARGE SCALE GENOMIC DNA]</scope>
    <source>
        <strain evidence="3">JCM 16702</strain>
    </source>
</reference>
<sequence length="385" mass="42728">MSLVSHLYFGELGEWCAERLTGSDEVAHRISVETKDQSPVRPAERVGRRHWSQVDRAFGVRMATLVQPAPPYSALYGLVRAGLVRRDWAHRQAGLYPTHIHLRGTERRRALDLRPTLDGWLDLGTENSVDAFVGEDGSSPFARFPDFSAEPMLGELFDRIRAYFAMHAPLGQAGAEKGLARLCQLLSTLEYLFRNDPADEPFFRLFRDGPPTVEQVHGAADEAIVSELVELARRLHTAGGLAEMRRLAGHPPAGRPWGIARPVFGSHWSDNDILVGGTGGATLIDVSSVIATNKLSRSRRWIWRLLACAWLDTADAYRIRNVALYFARHGVLVAWPVQELAGALLDGEDPGRARREFVELADRLRREPPRGRADGGAEGRNDGGH</sequence>
<accession>A0ABP7V3J0</accession>
<evidence type="ECO:0000313" key="3">
    <source>
        <dbReference type="Proteomes" id="UP001500683"/>
    </source>
</evidence>
<dbReference type="EMBL" id="BAAAZG010000001">
    <property type="protein sequence ID" value="GAA4057306.1"/>
    <property type="molecule type" value="Genomic_DNA"/>
</dbReference>
<proteinExistence type="predicted"/>
<gene>
    <name evidence="2" type="ORF">GCM10022214_06530</name>
</gene>
<feature type="region of interest" description="Disordered" evidence="1">
    <location>
        <begin position="360"/>
        <end position="385"/>
    </location>
</feature>
<evidence type="ECO:0008006" key="4">
    <source>
        <dbReference type="Google" id="ProtNLM"/>
    </source>
</evidence>
<protein>
    <recommendedName>
        <fullName evidence="4">Aminoglycoside phosphotransferase domain-containing protein</fullName>
    </recommendedName>
</protein>
<evidence type="ECO:0000256" key="1">
    <source>
        <dbReference type="SAM" id="MobiDB-lite"/>
    </source>
</evidence>
<name>A0ABP7V3J0_9ACTN</name>
<dbReference type="RefSeq" id="WP_344940283.1">
    <property type="nucleotide sequence ID" value="NZ_BAAAZG010000001.1"/>
</dbReference>
<dbReference type="Proteomes" id="UP001500683">
    <property type="component" value="Unassembled WGS sequence"/>
</dbReference>
<organism evidence="2 3">
    <name type="scientific">Actinomadura miaoliensis</name>
    <dbReference type="NCBI Taxonomy" id="430685"/>
    <lineage>
        <taxon>Bacteria</taxon>
        <taxon>Bacillati</taxon>
        <taxon>Actinomycetota</taxon>
        <taxon>Actinomycetes</taxon>
        <taxon>Streptosporangiales</taxon>
        <taxon>Thermomonosporaceae</taxon>
        <taxon>Actinomadura</taxon>
    </lineage>
</organism>
<keyword evidence="3" id="KW-1185">Reference proteome</keyword>
<comment type="caution">
    <text evidence="2">The sequence shown here is derived from an EMBL/GenBank/DDBJ whole genome shotgun (WGS) entry which is preliminary data.</text>
</comment>
<evidence type="ECO:0000313" key="2">
    <source>
        <dbReference type="EMBL" id="GAA4057306.1"/>
    </source>
</evidence>